<gene>
    <name evidence="1" type="ORF">DI551_01350</name>
</gene>
<organism evidence="1 2">
    <name type="scientific">Micavibrio aeruginosavorus</name>
    <dbReference type="NCBI Taxonomy" id="349221"/>
    <lineage>
        <taxon>Bacteria</taxon>
        <taxon>Pseudomonadati</taxon>
        <taxon>Bdellovibrionota</taxon>
        <taxon>Bdellovibrionia</taxon>
        <taxon>Bdellovibrionales</taxon>
        <taxon>Pseudobdellovibrionaceae</taxon>
        <taxon>Micavibrio</taxon>
    </lineage>
</organism>
<dbReference type="EMBL" id="QFQB01000004">
    <property type="protein sequence ID" value="PZQ48642.1"/>
    <property type="molecule type" value="Genomic_DNA"/>
</dbReference>
<protein>
    <recommendedName>
        <fullName evidence="3">Haem-binding uptake Tiki superfamily ChaN domain-containing protein</fullName>
    </recommendedName>
</protein>
<accession>A0A2W5N5A1</accession>
<name>A0A2W5N5A1_9BACT</name>
<evidence type="ECO:0000313" key="1">
    <source>
        <dbReference type="EMBL" id="PZQ48642.1"/>
    </source>
</evidence>
<sequence>MLFIKPQAFVTNNRTIQAFPARNCVYLENPYDLRPAADAIMDILHTKMQRVAPEKPIVLLMGENHAAPAHILLQKLILSRLLDEEYENPTQTFAYGLELPNEVNQNTLKNIYGLTLAESRKLLGSEEGLGVQCAFLHTKYSAETTATRDDVKLFLYYNKIACGFHDLDSRDIQIKDGDQAYVSVVLNNSNARSSRYINELYAKHGRSQINSIDNIGLHIRNRAIVDDVLETLEKNKKKLYVLSCGALHVFGSSNQFSYRFSLSALFAKAGIETVSVIPAKYVAWHEALPKQAARHAQDSVLIAGIDTPPSGCAYKKGVERGLMHRIDQESGGEIGIWSDPHKHTLLLSKNLQEKAAAVISARYKHMP</sequence>
<dbReference type="Proteomes" id="UP000249417">
    <property type="component" value="Unassembled WGS sequence"/>
</dbReference>
<evidence type="ECO:0000313" key="2">
    <source>
        <dbReference type="Proteomes" id="UP000249417"/>
    </source>
</evidence>
<dbReference type="AlphaFoldDB" id="A0A2W5N5A1"/>
<comment type="caution">
    <text evidence="1">The sequence shown here is derived from an EMBL/GenBank/DDBJ whole genome shotgun (WGS) entry which is preliminary data.</text>
</comment>
<evidence type="ECO:0008006" key="3">
    <source>
        <dbReference type="Google" id="ProtNLM"/>
    </source>
</evidence>
<proteinExistence type="predicted"/>
<reference evidence="1 2" key="1">
    <citation type="submission" date="2017-08" db="EMBL/GenBank/DDBJ databases">
        <title>Infants hospitalized years apart are colonized by the same room-sourced microbial strains.</title>
        <authorList>
            <person name="Brooks B."/>
            <person name="Olm M.R."/>
            <person name="Firek B.A."/>
            <person name="Baker R."/>
            <person name="Thomas B.C."/>
            <person name="Morowitz M.J."/>
            <person name="Banfield J.F."/>
        </authorList>
    </citation>
    <scope>NUCLEOTIDE SEQUENCE [LARGE SCALE GENOMIC DNA]</scope>
    <source>
        <strain evidence="1">S2_005_002_R2_29</strain>
    </source>
</reference>